<gene>
    <name evidence="5" type="ORF">LACBIDRAFT_312013</name>
</gene>
<dbReference type="HOGENOM" id="CLU_015532_1_0_1"/>
<evidence type="ECO:0000313" key="6">
    <source>
        <dbReference type="Proteomes" id="UP000001194"/>
    </source>
</evidence>
<dbReference type="EMBL" id="DS547094">
    <property type="protein sequence ID" value="EDR12514.1"/>
    <property type="molecule type" value="Genomic_DNA"/>
</dbReference>
<feature type="compositionally biased region" description="Low complexity" evidence="4">
    <location>
        <begin position="320"/>
        <end position="344"/>
    </location>
</feature>
<dbReference type="AlphaFoldDB" id="B0CYV4"/>
<sequence>MMFEYLEQYSNLSSSSPRSDVADILDSIIKAPPFSFTQSTRNDLIRAILQDLSVPGMKSRLALKDAAQALLAVKTLGKEPSGSDFLSSPANLSTLLSLAATFKDDPEASSEALRCIANALLLIERARSTFIEKAVSGGQICLGMLEKANGPDRIFILSRILFLCTASRTSYIKSIVEEKHHGRTVVEIIAAKLDSLTVAIQSGTKMAREAMSDLLKLTFNLLLYYPKLSESEPQNSDTPNDGENIMGDFWNPKLDGLLPPLLRVFSSLPPTFPSPLTAPLTHVIHSLITIPITPALRPVWFAVPATQSSRDTLVTTPKASSTSQRTESSTPSSRSDSPTRYSPTAPKLSTLDRALSVLAVGRKSLSRSPSPNLSATADIVQRTFDLLEVSFSHYFPGDIDGDDVSVRERCKEESMDSLDDILSPLIVLVTRLCLADETCRVRVRQWIVPDDLDRSSALESRPDLLGRCLRLLSSVYHPRLKDSVGEMLFAVSDSNATTLSALFGYGNVAGFLFHKGVMSAPAQDPGSSNASLTTSSGTAIDPITGKTVELTPSLSDMTDDEKMHEMEKLFVLFDRLEKSGALAPANNPVRKAMERAP</sequence>
<dbReference type="GO" id="GO:0005737">
    <property type="term" value="C:cytoplasm"/>
    <property type="evidence" value="ECO:0007669"/>
    <property type="project" value="TreeGrafter"/>
</dbReference>
<evidence type="ECO:0000313" key="5">
    <source>
        <dbReference type="EMBL" id="EDR12514.1"/>
    </source>
</evidence>
<dbReference type="GO" id="GO:0007186">
    <property type="term" value="P:G protein-coupled receptor signaling pathway"/>
    <property type="evidence" value="ECO:0007669"/>
    <property type="project" value="TreeGrafter"/>
</dbReference>
<protein>
    <submittedName>
        <fullName evidence="5">Predicted protein</fullName>
    </submittedName>
</protein>
<dbReference type="GO" id="GO:0001965">
    <property type="term" value="F:G-protein alpha-subunit binding"/>
    <property type="evidence" value="ECO:0007669"/>
    <property type="project" value="TreeGrafter"/>
</dbReference>
<dbReference type="STRING" id="486041.B0CYV4"/>
<keyword evidence="2" id="KW-0344">Guanine-nucleotide releasing factor</keyword>
<dbReference type="Pfam" id="PF10165">
    <property type="entry name" value="Ric8"/>
    <property type="match status" value="1"/>
</dbReference>
<dbReference type="InterPro" id="IPR019318">
    <property type="entry name" value="Gua_nucleotide_exch_fac_Ric8"/>
</dbReference>
<proteinExistence type="inferred from homology"/>
<organism evidence="6">
    <name type="scientific">Laccaria bicolor (strain S238N-H82 / ATCC MYA-4686)</name>
    <name type="common">Bicoloured deceiver</name>
    <name type="synonym">Laccaria laccata var. bicolor</name>
    <dbReference type="NCBI Taxonomy" id="486041"/>
    <lineage>
        <taxon>Eukaryota</taxon>
        <taxon>Fungi</taxon>
        <taxon>Dikarya</taxon>
        <taxon>Basidiomycota</taxon>
        <taxon>Agaricomycotina</taxon>
        <taxon>Agaricomycetes</taxon>
        <taxon>Agaricomycetidae</taxon>
        <taxon>Agaricales</taxon>
        <taxon>Agaricineae</taxon>
        <taxon>Hydnangiaceae</taxon>
        <taxon>Laccaria</taxon>
    </lineage>
</organism>
<keyword evidence="6" id="KW-1185">Reference proteome</keyword>
<evidence type="ECO:0000256" key="3">
    <source>
        <dbReference type="ARBA" id="ARBA00023186"/>
    </source>
</evidence>
<dbReference type="PANTHER" id="PTHR12425:SF5">
    <property type="entry name" value="SYNEMBRYN"/>
    <property type="match status" value="1"/>
</dbReference>
<dbReference type="Proteomes" id="UP000001194">
    <property type="component" value="Unassembled WGS sequence"/>
</dbReference>
<dbReference type="InParanoid" id="B0CYV4"/>
<dbReference type="KEGG" id="lbc:LACBIDRAFT_312013"/>
<name>B0CYV4_LACBS</name>
<feature type="region of interest" description="Disordered" evidence="4">
    <location>
        <begin position="311"/>
        <end position="346"/>
    </location>
</feature>
<evidence type="ECO:0000256" key="2">
    <source>
        <dbReference type="ARBA" id="ARBA00022658"/>
    </source>
</evidence>
<dbReference type="GO" id="GO:0005085">
    <property type="term" value="F:guanyl-nucleotide exchange factor activity"/>
    <property type="evidence" value="ECO:0007669"/>
    <property type="project" value="UniProtKB-KW"/>
</dbReference>
<dbReference type="RefSeq" id="XP_001876778.1">
    <property type="nucleotide sequence ID" value="XM_001876743.1"/>
</dbReference>
<dbReference type="PANTHER" id="PTHR12425">
    <property type="entry name" value="SYNEMBRYN"/>
    <property type="match status" value="1"/>
</dbReference>
<keyword evidence="3" id="KW-0143">Chaperone</keyword>
<dbReference type="GeneID" id="6072481"/>
<reference evidence="5 6" key="1">
    <citation type="journal article" date="2008" name="Nature">
        <title>The genome of Laccaria bicolor provides insights into mycorrhizal symbiosis.</title>
        <authorList>
            <person name="Martin F."/>
            <person name="Aerts A."/>
            <person name="Ahren D."/>
            <person name="Brun A."/>
            <person name="Danchin E.G.J."/>
            <person name="Duchaussoy F."/>
            <person name="Gibon J."/>
            <person name="Kohler A."/>
            <person name="Lindquist E."/>
            <person name="Pereda V."/>
            <person name="Salamov A."/>
            <person name="Shapiro H.J."/>
            <person name="Wuyts J."/>
            <person name="Blaudez D."/>
            <person name="Buee M."/>
            <person name="Brokstein P."/>
            <person name="Canbaeck B."/>
            <person name="Cohen D."/>
            <person name="Courty P.E."/>
            <person name="Coutinho P.M."/>
            <person name="Delaruelle C."/>
            <person name="Detter J.C."/>
            <person name="Deveau A."/>
            <person name="DiFazio S."/>
            <person name="Duplessis S."/>
            <person name="Fraissinet-Tachet L."/>
            <person name="Lucic E."/>
            <person name="Frey-Klett P."/>
            <person name="Fourrey C."/>
            <person name="Feussner I."/>
            <person name="Gay G."/>
            <person name="Grimwood J."/>
            <person name="Hoegger P.J."/>
            <person name="Jain P."/>
            <person name="Kilaru S."/>
            <person name="Labbe J."/>
            <person name="Lin Y.C."/>
            <person name="Legue V."/>
            <person name="Le Tacon F."/>
            <person name="Marmeisse R."/>
            <person name="Melayah D."/>
            <person name="Montanini B."/>
            <person name="Muratet M."/>
            <person name="Nehls U."/>
            <person name="Niculita-Hirzel H."/>
            <person name="Oudot-Le Secq M.P."/>
            <person name="Peter M."/>
            <person name="Quesneville H."/>
            <person name="Rajashekar B."/>
            <person name="Reich M."/>
            <person name="Rouhier N."/>
            <person name="Schmutz J."/>
            <person name="Yin T."/>
            <person name="Chalot M."/>
            <person name="Henrissat B."/>
            <person name="Kuees U."/>
            <person name="Lucas S."/>
            <person name="Van de Peer Y."/>
            <person name="Podila G.K."/>
            <person name="Polle A."/>
            <person name="Pukkila P.J."/>
            <person name="Richardson P.M."/>
            <person name="Rouze P."/>
            <person name="Sanders I.R."/>
            <person name="Stajich J.E."/>
            <person name="Tunlid A."/>
            <person name="Tuskan G."/>
            <person name="Grigoriev I.V."/>
        </authorList>
    </citation>
    <scope>NUCLEOTIDE SEQUENCE [LARGE SCALE GENOMIC DNA]</scope>
    <source>
        <strain evidence="6">S238N-H82 / ATCC MYA-4686</strain>
    </source>
</reference>
<dbReference type="OrthoDB" id="5585685at2759"/>
<evidence type="ECO:0000256" key="1">
    <source>
        <dbReference type="ARBA" id="ARBA00009049"/>
    </source>
</evidence>
<accession>B0CYV4</accession>
<comment type="similarity">
    <text evidence="1">Belongs to the synembryn family.</text>
</comment>
<evidence type="ECO:0000256" key="4">
    <source>
        <dbReference type="SAM" id="MobiDB-lite"/>
    </source>
</evidence>